<dbReference type="PANTHER" id="PTHR33074">
    <property type="entry name" value="EXPRESSED PROTEIN-RELATED"/>
    <property type="match status" value="1"/>
</dbReference>
<dbReference type="Proteomes" id="UP001054889">
    <property type="component" value="Unassembled WGS sequence"/>
</dbReference>
<feature type="domain" description="DUF1618" evidence="1">
    <location>
        <begin position="171"/>
        <end position="344"/>
    </location>
</feature>
<sequence>MPHSDDAVATSDPPAWILLDGEAVMEDRQNATIATALTSTGQPVQVTLVAADPPRDSYLCVHFPSLSLNNNKRKRDDDEERQSGRVSLIGSKTWVVYRDGDLALLRVGLPGRHDDYFVYRAGRRPSSHTTFELHVFRSDRATWTNKGTVLEDEVFLSTSKVIALGDGELGWTDLRLLGILVCDVLSDDDPNPRIIPLPKLLPSNRPAQKECRLDREYRDVVVCADGTIRCVEIERVLKLVEVPDVSTADVLRDADLKLRLSRSSSNDTSRYYYRYGGWRVITWNRAVVGDNCWHKCHLVHVDDIVANDPAHTALLLQMGGPNLRLRNLITKVPSLSIHAGNVVYLTWKANSRRDSKTWALAIDMVKKTVLEVAPVSVPESSRFYLACASPNYLKIDA</sequence>
<name>A0AAV5F6J5_ELECO</name>
<dbReference type="PANTHER" id="PTHR33074:SF91">
    <property type="entry name" value="DUF1618 DOMAIN-CONTAINING PROTEIN"/>
    <property type="match status" value="1"/>
</dbReference>
<evidence type="ECO:0000313" key="3">
    <source>
        <dbReference type="Proteomes" id="UP001054889"/>
    </source>
</evidence>
<organism evidence="2 3">
    <name type="scientific">Eleusine coracana subsp. coracana</name>
    <dbReference type="NCBI Taxonomy" id="191504"/>
    <lineage>
        <taxon>Eukaryota</taxon>
        <taxon>Viridiplantae</taxon>
        <taxon>Streptophyta</taxon>
        <taxon>Embryophyta</taxon>
        <taxon>Tracheophyta</taxon>
        <taxon>Spermatophyta</taxon>
        <taxon>Magnoliopsida</taxon>
        <taxon>Liliopsida</taxon>
        <taxon>Poales</taxon>
        <taxon>Poaceae</taxon>
        <taxon>PACMAD clade</taxon>
        <taxon>Chloridoideae</taxon>
        <taxon>Cynodonteae</taxon>
        <taxon>Eleusininae</taxon>
        <taxon>Eleusine</taxon>
    </lineage>
</organism>
<dbReference type="Pfam" id="PF07762">
    <property type="entry name" value="DUF1618"/>
    <property type="match status" value="1"/>
</dbReference>
<comment type="caution">
    <text evidence="2">The sequence shown here is derived from an EMBL/GenBank/DDBJ whole genome shotgun (WGS) entry which is preliminary data.</text>
</comment>
<dbReference type="InterPro" id="IPR011676">
    <property type="entry name" value="DUF1618"/>
</dbReference>
<protein>
    <recommendedName>
        <fullName evidence="1">DUF1618 domain-containing protein</fullName>
    </recommendedName>
</protein>
<keyword evidence="3" id="KW-1185">Reference proteome</keyword>
<gene>
    <name evidence="2" type="primary">gb18808</name>
    <name evidence="2" type="ORF">PR202_gb18808</name>
</gene>
<dbReference type="EMBL" id="BQKI01000082">
    <property type="protein sequence ID" value="GJN30499.1"/>
    <property type="molecule type" value="Genomic_DNA"/>
</dbReference>
<proteinExistence type="predicted"/>
<evidence type="ECO:0000313" key="2">
    <source>
        <dbReference type="EMBL" id="GJN30499.1"/>
    </source>
</evidence>
<reference evidence="2" key="2">
    <citation type="submission" date="2021-12" db="EMBL/GenBank/DDBJ databases">
        <title>Resequencing data analysis of finger millet.</title>
        <authorList>
            <person name="Hatakeyama M."/>
            <person name="Aluri S."/>
            <person name="Balachadran M.T."/>
            <person name="Sivarajan S.R."/>
            <person name="Poveda L."/>
            <person name="Shimizu-Inatsugi R."/>
            <person name="Schlapbach R."/>
            <person name="Sreeman S.M."/>
            <person name="Shimizu K.K."/>
        </authorList>
    </citation>
    <scope>NUCLEOTIDE SEQUENCE</scope>
</reference>
<accession>A0AAV5F6J5</accession>
<dbReference type="AlphaFoldDB" id="A0AAV5F6J5"/>
<reference evidence="2" key="1">
    <citation type="journal article" date="2018" name="DNA Res.">
        <title>Multiple hybrid de novo genome assembly of finger millet, an orphan allotetraploid crop.</title>
        <authorList>
            <person name="Hatakeyama M."/>
            <person name="Aluri S."/>
            <person name="Balachadran M.T."/>
            <person name="Sivarajan S.R."/>
            <person name="Patrignani A."/>
            <person name="Gruter S."/>
            <person name="Poveda L."/>
            <person name="Shimizu-Inatsugi R."/>
            <person name="Baeten J."/>
            <person name="Francoijs K.J."/>
            <person name="Nataraja K.N."/>
            <person name="Reddy Y.A.N."/>
            <person name="Phadnis S."/>
            <person name="Ravikumar R.L."/>
            <person name="Schlapbach R."/>
            <person name="Sreeman S.M."/>
            <person name="Shimizu K.K."/>
        </authorList>
    </citation>
    <scope>NUCLEOTIDE SEQUENCE</scope>
</reference>
<evidence type="ECO:0000259" key="1">
    <source>
        <dbReference type="Pfam" id="PF07762"/>
    </source>
</evidence>